<dbReference type="PATRIC" id="fig|740709.3.peg.515"/>
<accession>K2KGG9</accession>
<evidence type="ECO:0000313" key="2">
    <source>
        <dbReference type="Proteomes" id="UP000014115"/>
    </source>
</evidence>
<keyword evidence="2" id="KW-1185">Reference proteome</keyword>
<dbReference type="Proteomes" id="UP000014115">
    <property type="component" value="Unassembled WGS sequence"/>
</dbReference>
<proteinExistence type="predicted"/>
<dbReference type="RefSeq" id="WP_008487531.1">
    <property type="nucleotide sequence ID" value="NZ_AMRG01000002.1"/>
</dbReference>
<organism evidence="1 2">
    <name type="scientific">Idiomarina xiamenensis 10-D-4</name>
    <dbReference type="NCBI Taxonomy" id="740709"/>
    <lineage>
        <taxon>Bacteria</taxon>
        <taxon>Pseudomonadati</taxon>
        <taxon>Pseudomonadota</taxon>
        <taxon>Gammaproteobacteria</taxon>
        <taxon>Alteromonadales</taxon>
        <taxon>Idiomarinaceae</taxon>
        <taxon>Idiomarina</taxon>
    </lineage>
</organism>
<dbReference type="EMBL" id="AMRG01000002">
    <property type="protein sequence ID" value="EKE87083.1"/>
    <property type="molecule type" value="Genomic_DNA"/>
</dbReference>
<evidence type="ECO:0008006" key="3">
    <source>
        <dbReference type="Google" id="ProtNLM"/>
    </source>
</evidence>
<evidence type="ECO:0000313" key="1">
    <source>
        <dbReference type="EMBL" id="EKE87083.1"/>
    </source>
</evidence>
<name>K2KGG9_9GAMM</name>
<protein>
    <recommendedName>
        <fullName evidence="3">Lipoprotein</fullName>
    </recommendedName>
</protein>
<sequence length="284" mass="31612">MSKVNCVFILCWLVSGCAQKSIIGSSQVIGFHGNQISLTSTYQGEDSSSPAKSIDDYETAKLFGIDDDTFALSFFATRPLHQCFSNEHALAKKVRSLIADEFSLLLDGINLNIYLVPKTNFAITSKKTIGSSSPLHMVFAIDDAEGCDSGQIESHFKHVINTIIHEHFHLFVQTNDIGLTELDEEVLAYTVGYCNEIYATHAKSFSLNINTNSKAQIRIASFSRYATSLRAYYLFQDKLEALYYRHYQGIGDNQRLRAKRFINALCADAKRVVTSVTESKSTAG</sequence>
<dbReference type="PROSITE" id="PS51257">
    <property type="entry name" value="PROKAR_LIPOPROTEIN"/>
    <property type="match status" value="1"/>
</dbReference>
<gene>
    <name evidence="1" type="ORF">A10D4_02547</name>
</gene>
<dbReference type="AlphaFoldDB" id="K2KGG9"/>
<comment type="caution">
    <text evidence="1">The sequence shown here is derived from an EMBL/GenBank/DDBJ whole genome shotgun (WGS) entry which is preliminary data.</text>
</comment>
<reference evidence="1 2" key="1">
    <citation type="journal article" date="2012" name="J. Bacteriol.">
        <title>Genome Sequence of Idiomarina xiamenensis Type Strain 10-D-4.</title>
        <authorList>
            <person name="Lai Q."/>
            <person name="Wang L."/>
            <person name="Wang W."/>
            <person name="Shao Z."/>
        </authorList>
    </citation>
    <scope>NUCLEOTIDE SEQUENCE [LARGE SCALE GENOMIC DNA]</scope>
    <source>
        <strain evidence="1 2">10-D-4</strain>
    </source>
</reference>